<protein>
    <submittedName>
        <fullName evidence="1">Uncharacterized protein</fullName>
    </submittedName>
</protein>
<evidence type="ECO:0000313" key="1">
    <source>
        <dbReference type="EMBL" id="KAL2612335.1"/>
    </source>
</evidence>
<sequence length="110" mass="12314">MWGGPWKMIDHLHGAAELCNLGFICSTFHFVSIGRFSIVSESETQDHLLQDGEVSFGRLLQRTGDTKCLIFCHKDLEASESLRFWYFEEEVATAEEGSGTLGVLSRARDG</sequence>
<dbReference type="EMBL" id="JBHFFA010000007">
    <property type="protein sequence ID" value="KAL2612335.1"/>
    <property type="molecule type" value="Genomic_DNA"/>
</dbReference>
<comment type="caution">
    <text evidence="1">The sequence shown here is derived from an EMBL/GenBank/DDBJ whole genome shotgun (WGS) entry which is preliminary data.</text>
</comment>
<keyword evidence="2" id="KW-1185">Reference proteome</keyword>
<dbReference type="AlphaFoldDB" id="A0ABD1XTQ0"/>
<organism evidence="1 2">
    <name type="scientific">Riccia fluitans</name>
    <dbReference type="NCBI Taxonomy" id="41844"/>
    <lineage>
        <taxon>Eukaryota</taxon>
        <taxon>Viridiplantae</taxon>
        <taxon>Streptophyta</taxon>
        <taxon>Embryophyta</taxon>
        <taxon>Marchantiophyta</taxon>
        <taxon>Marchantiopsida</taxon>
        <taxon>Marchantiidae</taxon>
        <taxon>Marchantiales</taxon>
        <taxon>Ricciaceae</taxon>
        <taxon>Riccia</taxon>
    </lineage>
</organism>
<gene>
    <name evidence="1" type="ORF">R1flu_024027</name>
</gene>
<name>A0ABD1XTQ0_9MARC</name>
<reference evidence="1 2" key="1">
    <citation type="submission" date="2024-09" db="EMBL/GenBank/DDBJ databases">
        <title>Chromosome-scale assembly of Riccia fluitans.</title>
        <authorList>
            <person name="Paukszto L."/>
            <person name="Sawicki J."/>
            <person name="Karawczyk K."/>
            <person name="Piernik-Szablinska J."/>
            <person name="Szczecinska M."/>
            <person name="Mazdziarz M."/>
        </authorList>
    </citation>
    <scope>NUCLEOTIDE SEQUENCE [LARGE SCALE GENOMIC DNA]</scope>
    <source>
        <strain evidence="1">Rf_01</strain>
        <tissue evidence="1">Aerial parts of the thallus</tissue>
    </source>
</reference>
<accession>A0ABD1XTQ0</accession>
<proteinExistence type="predicted"/>
<evidence type="ECO:0000313" key="2">
    <source>
        <dbReference type="Proteomes" id="UP001605036"/>
    </source>
</evidence>
<dbReference type="Proteomes" id="UP001605036">
    <property type="component" value="Unassembled WGS sequence"/>
</dbReference>